<organism evidence="3 4">
    <name type="scientific">Marilutibacter chinensis</name>
    <dbReference type="NCBI Taxonomy" id="2912247"/>
    <lineage>
        <taxon>Bacteria</taxon>
        <taxon>Pseudomonadati</taxon>
        <taxon>Pseudomonadota</taxon>
        <taxon>Gammaproteobacteria</taxon>
        <taxon>Lysobacterales</taxon>
        <taxon>Lysobacteraceae</taxon>
        <taxon>Marilutibacter</taxon>
    </lineage>
</organism>
<reference evidence="3" key="1">
    <citation type="submission" date="2022-01" db="EMBL/GenBank/DDBJ databases">
        <title>Lysobacter chinensis sp. nov., a bacterium isolated from cow dung compost.</title>
        <authorList>
            <person name="Liu Y."/>
        </authorList>
    </citation>
    <scope>NUCLEOTIDE SEQUENCE</scope>
    <source>
        <strain evidence="3">TLK-CK17</strain>
    </source>
</reference>
<evidence type="ECO:0000313" key="4">
    <source>
        <dbReference type="Proteomes" id="UP001430796"/>
    </source>
</evidence>
<feature type="region of interest" description="Disordered" evidence="2">
    <location>
        <begin position="68"/>
        <end position="98"/>
    </location>
</feature>
<sequence length="98" mass="10854">MLHVVIDHLLIALLRLYKRWISPLLGPRCRFHPSCSVYAMQAIARFGALKGSWLAARRLARCHPLNPGGLDPVPPAPGQHALSEPNPDAPTCHPPNRR</sequence>
<comment type="similarity">
    <text evidence="1">Belongs to the UPF0161 family.</text>
</comment>
<proteinExistence type="inferred from homology"/>
<dbReference type="Proteomes" id="UP001430796">
    <property type="component" value="Unassembled WGS sequence"/>
</dbReference>
<keyword evidence="1" id="KW-0472">Membrane</keyword>
<comment type="subcellular location">
    <subcellularLocation>
        <location evidence="1">Cell membrane</location>
        <topology evidence="1">Peripheral membrane protein</topology>
        <orientation evidence="1">Cytoplasmic side</orientation>
    </subcellularLocation>
</comment>
<evidence type="ECO:0000256" key="2">
    <source>
        <dbReference type="SAM" id="MobiDB-lite"/>
    </source>
</evidence>
<evidence type="ECO:0000313" key="3">
    <source>
        <dbReference type="EMBL" id="MCF7220846.1"/>
    </source>
</evidence>
<reference evidence="3" key="2">
    <citation type="submission" date="2022-01" db="EMBL/GenBank/DDBJ databases">
        <authorList>
            <person name="Zhou L.Y."/>
        </authorList>
    </citation>
    <scope>NUCLEOTIDE SEQUENCE</scope>
    <source>
        <strain evidence="3">TLK-CK17</strain>
    </source>
</reference>
<dbReference type="SMART" id="SM01234">
    <property type="entry name" value="Haemolytic"/>
    <property type="match status" value="1"/>
</dbReference>
<name>A0ABS9HPH0_9GAMM</name>
<dbReference type="Pfam" id="PF01809">
    <property type="entry name" value="YidD"/>
    <property type="match status" value="1"/>
</dbReference>
<keyword evidence="1" id="KW-1003">Cell membrane</keyword>
<evidence type="ECO:0000256" key="1">
    <source>
        <dbReference type="HAMAP-Rule" id="MF_00386"/>
    </source>
</evidence>
<dbReference type="InterPro" id="IPR002696">
    <property type="entry name" value="Membr_insert_effic_factor_YidD"/>
</dbReference>
<dbReference type="PANTHER" id="PTHR33383">
    <property type="entry name" value="MEMBRANE PROTEIN INSERTION EFFICIENCY FACTOR-RELATED"/>
    <property type="match status" value="1"/>
</dbReference>
<comment type="function">
    <text evidence="1">Could be involved in insertion of integral membrane proteins into the membrane.</text>
</comment>
<keyword evidence="4" id="KW-1185">Reference proteome</keyword>
<dbReference type="EMBL" id="JAKJPO010000001">
    <property type="protein sequence ID" value="MCF7220846.1"/>
    <property type="molecule type" value="Genomic_DNA"/>
</dbReference>
<protein>
    <recommendedName>
        <fullName evidence="1">Putative membrane protein insertion efficiency factor</fullName>
    </recommendedName>
</protein>
<gene>
    <name evidence="3" type="primary">yidD</name>
    <name evidence="3" type="ORF">L3V18_03445</name>
</gene>
<dbReference type="HAMAP" id="MF_00386">
    <property type="entry name" value="UPF0161_YidD"/>
    <property type="match status" value="1"/>
</dbReference>
<dbReference type="PANTHER" id="PTHR33383:SF1">
    <property type="entry name" value="MEMBRANE PROTEIN INSERTION EFFICIENCY FACTOR-RELATED"/>
    <property type="match status" value="1"/>
</dbReference>
<accession>A0ABS9HPH0</accession>
<comment type="caution">
    <text evidence="3">The sequence shown here is derived from an EMBL/GenBank/DDBJ whole genome shotgun (WGS) entry which is preliminary data.</text>
</comment>
<dbReference type="NCBIfam" id="TIGR00278">
    <property type="entry name" value="membrane protein insertion efficiency factor YidD"/>
    <property type="match status" value="1"/>
</dbReference>
<dbReference type="RefSeq" id="WP_237053704.1">
    <property type="nucleotide sequence ID" value="NZ_JAKJPO010000001.1"/>
</dbReference>